<proteinExistence type="predicted"/>
<feature type="compositionally biased region" description="Low complexity" evidence="1">
    <location>
        <begin position="115"/>
        <end position="124"/>
    </location>
</feature>
<feature type="signal peptide" evidence="2">
    <location>
        <begin position="1"/>
        <end position="16"/>
    </location>
</feature>
<feature type="chain" id="PRO_5028996495" evidence="2">
    <location>
        <begin position="17"/>
        <end position="152"/>
    </location>
</feature>
<dbReference type="WBParaSite" id="Pan_g24150.t1">
    <property type="protein sequence ID" value="Pan_g24150.t1"/>
    <property type="gene ID" value="Pan_g24150"/>
</dbReference>
<sequence>MNAFIITLCLIGMTCAYNPALVTSNTYPARGTNTYNPYNPYNTGSSSQQQQYYDPSSSQYSSSSNGYNTQYQTQGQQGQYQRPLYNQGMISPVNYTPNYQNRAVQIPRFARRNAQPQQQGDQMQIMPYPYQYTPQYRSQQQSANAGNSQTQQ</sequence>
<protein>
    <submittedName>
        <fullName evidence="4">Uncharacterized protein</fullName>
    </submittedName>
</protein>
<evidence type="ECO:0000256" key="2">
    <source>
        <dbReference type="SAM" id="SignalP"/>
    </source>
</evidence>
<organism evidence="3 4">
    <name type="scientific">Panagrellus redivivus</name>
    <name type="common">Microworm</name>
    <dbReference type="NCBI Taxonomy" id="6233"/>
    <lineage>
        <taxon>Eukaryota</taxon>
        <taxon>Metazoa</taxon>
        <taxon>Ecdysozoa</taxon>
        <taxon>Nematoda</taxon>
        <taxon>Chromadorea</taxon>
        <taxon>Rhabditida</taxon>
        <taxon>Tylenchina</taxon>
        <taxon>Panagrolaimomorpha</taxon>
        <taxon>Panagrolaimoidea</taxon>
        <taxon>Panagrolaimidae</taxon>
        <taxon>Panagrellus</taxon>
    </lineage>
</organism>
<reference evidence="3" key="1">
    <citation type="journal article" date="2013" name="Genetics">
        <title>The draft genome and transcriptome of Panagrellus redivivus are shaped by the harsh demands of a free-living lifestyle.</title>
        <authorList>
            <person name="Srinivasan J."/>
            <person name="Dillman A.R."/>
            <person name="Macchietto M.G."/>
            <person name="Heikkinen L."/>
            <person name="Lakso M."/>
            <person name="Fracchia K.M."/>
            <person name="Antoshechkin I."/>
            <person name="Mortazavi A."/>
            <person name="Wong G."/>
            <person name="Sternberg P.W."/>
        </authorList>
    </citation>
    <scope>NUCLEOTIDE SEQUENCE [LARGE SCALE GENOMIC DNA]</scope>
    <source>
        <strain evidence="3">MT8872</strain>
    </source>
</reference>
<feature type="compositionally biased region" description="Low complexity" evidence="1">
    <location>
        <begin position="138"/>
        <end position="152"/>
    </location>
</feature>
<reference evidence="4" key="2">
    <citation type="submission" date="2020-10" db="UniProtKB">
        <authorList>
            <consortium name="WormBaseParasite"/>
        </authorList>
    </citation>
    <scope>IDENTIFICATION</scope>
</reference>
<evidence type="ECO:0000256" key="1">
    <source>
        <dbReference type="SAM" id="MobiDB-lite"/>
    </source>
</evidence>
<name>A0A7E4VR35_PANRE</name>
<evidence type="ECO:0000313" key="4">
    <source>
        <dbReference type="WBParaSite" id="Pan_g24150.t1"/>
    </source>
</evidence>
<accession>A0A7E4VR35</accession>
<keyword evidence="3" id="KW-1185">Reference proteome</keyword>
<feature type="region of interest" description="Disordered" evidence="1">
    <location>
        <begin position="112"/>
        <end position="152"/>
    </location>
</feature>
<evidence type="ECO:0000313" key="3">
    <source>
        <dbReference type="Proteomes" id="UP000492821"/>
    </source>
</evidence>
<feature type="compositionally biased region" description="Low complexity" evidence="1">
    <location>
        <begin position="38"/>
        <end position="81"/>
    </location>
</feature>
<keyword evidence="2" id="KW-0732">Signal</keyword>
<feature type="region of interest" description="Disordered" evidence="1">
    <location>
        <begin position="38"/>
        <end position="93"/>
    </location>
</feature>
<dbReference type="Proteomes" id="UP000492821">
    <property type="component" value="Unassembled WGS sequence"/>
</dbReference>
<dbReference type="AlphaFoldDB" id="A0A7E4VR35"/>